<dbReference type="PANTHER" id="PTHR28110:SF1">
    <property type="entry name" value="TRANSMEMBRANE PROTEIN"/>
    <property type="match status" value="1"/>
</dbReference>
<dbReference type="InterPro" id="IPR055323">
    <property type="entry name" value="C57A10.07/YOR238W"/>
</dbReference>
<gene>
    <name evidence="1" type="ORF">PENSTE_c002G10345</name>
</gene>
<organism evidence="1 2">
    <name type="scientific">Penicillium steckii</name>
    <dbReference type="NCBI Taxonomy" id="303698"/>
    <lineage>
        <taxon>Eukaryota</taxon>
        <taxon>Fungi</taxon>
        <taxon>Dikarya</taxon>
        <taxon>Ascomycota</taxon>
        <taxon>Pezizomycotina</taxon>
        <taxon>Eurotiomycetes</taxon>
        <taxon>Eurotiomycetidae</taxon>
        <taxon>Eurotiales</taxon>
        <taxon>Aspergillaceae</taxon>
        <taxon>Penicillium</taxon>
    </lineage>
</organism>
<sequence length="264" mass="29911">MELDHLIIVCCHAIYTGGSRSGFSEDEWVIEPFQRGETPTFINHAKAGIQALMEDPNGLLSFSGGATKKPRTEISEGGSYFNLCKENDFFGYPIDKSKVITEAHATDSYQNILFSLIEFRLHVGVWPRRVTVVTHEFKRVRFMDYHFPALGLLPPLSKCEKRACPRNINLIGINPPEEITPLECLIQGEMSKGIGLWKEDPYGVGEELAGKRIKRGWTPGMEEVIFLNKGLENAVEQLVCWNGKGNHSFPHIQELPWFYDNIEN</sequence>
<comment type="caution">
    <text evidence="1">The sequence shown here is derived from an EMBL/GenBank/DDBJ whole genome shotgun (WGS) entry which is preliminary data.</text>
</comment>
<reference evidence="2" key="1">
    <citation type="journal article" date="2017" name="Nat. Microbiol.">
        <title>Global analysis of biosynthetic gene clusters reveals vast potential of secondary metabolite production in Penicillium species.</title>
        <authorList>
            <person name="Nielsen J.C."/>
            <person name="Grijseels S."/>
            <person name="Prigent S."/>
            <person name="Ji B."/>
            <person name="Dainat J."/>
            <person name="Nielsen K.F."/>
            <person name="Frisvad J.C."/>
            <person name="Workman M."/>
            <person name="Nielsen J."/>
        </authorList>
    </citation>
    <scope>NUCLEOTIDE SEQUENCE [LARGE SCALE GENOMIC DNA]</scope>
    <source>
        <strain evidence="2">IBT 24891</strain>
    </source>
</reference>
<dbReference type="PANTHER" id="PTHR28110">
    <property type="entry name" value="TRANSMEMBRANE PROTEIN"/>
    <property type="match status" value="1"/>
</dbReference>
<evidence type="ECO:0000313" key="1">
    <source>
        <dbReference type="EMBL" id="OQE29506.1"/>
    </source>
</evidence>
<accession>A0A1V6TTL8</accession>
<dbReference type="GO" id="GO:0005737">
    <property type="term" value="C:cytoplasm"/>
    <property type="evidence" value="ECO:0007669"/>
    <property type="project" value="TreeGrafter"/>
</dbReference>
<dbReference type="OrthoDB" id="4347at2759"/>
<dbReference type="Proteomes" id="UP000191285">
    <property type="component" value="Unassembled WGS sequence"/>
</dbReference>
<protein>
    <recommendedName>
        <fullName evidence="3">DUF218 domain-containing protein</fullName>
    </recommendedName>
</protein>
<dbReference type="EMBL" id="MLKD01000002">
    <property type="protein sequence ID" value="OQE29506.1"/>
    <property type="molecule type" value="Genomic_DNA"/>
</dbReference>
<proteinExistence type="predicted"/>
<name>A0A1V6TTL8_9EURO</name>
<dbReference type="AlphaFoldDB" id="A0A1V6TTL8"/>
<keyword evidence="2" id="KW-1185">Reference proteome</keyword>
<evidence type="ECO:0008006" key="3">
    <source>
        <dbReference type="Google" id="ProtNLM"/>
    </source>
</evidence>
<evidence type="ECO:0000313" key="2">
    <source>
        <dbReference type="Proteomes" id="UP000191285"/>
    </source>
</evidence>